<name>A0A0F9RPV6_9ZZZZ</name>
<proteinExistence type="predicted"/>
<gene>
    <name evidence="1" type="ORF">LCGC14_0868870</name>
</gene>
<dbReference type="InterPro" id="IPR027417">
    <property type="entry name" value="P-loop_NTPase"/>
</dbReference>
<comment type="caution">
    <text evidence="1">The sequence shown here is derived from an EMBL/GenBank/DDBJ whole genome shotgun (WGS) entry which is preliminary data.</text>
</comment>
<dbReference type="EMBL" id="LAZR01002675">
    <property type="protein sequence ID" value="KKN27006.1"/>
    <property type="molecule type" value="Genomic_DNA"/>
</dbReference>
<dbReference type="AlphaFoldDB" id="A0A0F9RPV6"/>
<sequence>MIGDQRDVSGDANPNELNFVTPPTVGKFMLDKSFTRLIMGPVGSGKSAGCFMELLRRARLQEPNARGVRQTRMAIVRNTLQQLRQTCLADIQLWLSPIAHFRVTDATIQVRFPLADGTRVESDWMLIPLDTKQDQQRLLSLNLTGAWISEFREIDIGLIDAISGRLGRFPSKAIAKPTWFGIIAESNPPDEDSDWYTKLEIERPPNWAFFRQPGGLDENAENVENLPDNYYPNLEANNNDDWVDIHVHGQYGKSLGGQAVFRASFNPGFHIVEHDTLEIIESMPIMIGQDFGRTPACLIGQIDNRGRLGIHDELSSEDMGIEQFATTLLRPLLHEKYMGMKIFMVADPKGRDKSQTNEDSPFDVLRRLGFDVYAAPTNNVDPRIRAVEQMLLHQVDGGPQLIFSNQCVQLIQAMKYWYRYRRKQTGVLEDKPEKTHPWSDLCDSLQYMCMSTNANYLGKVMAAMCSRPSKPALPKGSWT</sequence>
<organism evidence="1">
    <name type="scientific">marine sediment metagenome</name>
    <dbReference type="NCBI Taxonomy" id="412755"/>
    <lineage>
        <taxon>unclassified sequences</taxon>
        <taxon>metagenomes</taxon>
        <taxon>ecological metagenomes</taxon>
    </lineage>
</organism>
<evidence type="ECO:0000313" key="1">
    <source>
        <dbReference type="EMBL" id="KKN27006.1"/>
    </source>
</evidence>
<accession>A0A0F9RPV6</accession>
<dbReference type="Gene3D" id="3.30.420.280">
    <property type="match status" value="1"/>
</dbReference>
<reference evidence="1" key="1">
    <citation type="journal article" date="2015" name="Nature">
        <title>Complex archaea that bridge the gap between prokaryotes and eukaryotes.</title>
        <authorList>
            <person name="Spang A."/>
            <person name="Saw J.H."/>
            <person name="Jorgensen S.L."/>
            <person name="Zaremba-Niedzwiedzka K."/>
            <person name="Martijn J."/>
            <person name="Lind A.E."/>
            <person name="van Eijk R."/>
            <person name="Schleper C."/>
            <person name="Guy L."/>
            <person name="Ettema T.J."/>
        </authorList>
    </citation>
    <scope>NUCLEOTIDE SEQUENCE</scope>
</reference>
<protein>
    <recommendedName>
        <fullName evidence="2">Phage terminase large subunit N-terminal domain-containing protein</fullName>
    </recommendedName>
</protein>
<evidence type="ECO:0008006" key="2">
    <source>
        <dbReference type="Google" id="ProtNLM"/>
    </source>
</evidence>
<dbReference type="Gene3D" id="3.40.50.300">
    <property type="entry name" value="P-loop containing nucleotide triphosphate hydrolases"/>
    <property type="match status" value="1"/>
</dbReference>